<sequence length="60" mass="6557">MPTKTYSINEIAKLKQLVTEGVQVSQEIQDLREGLGDTVKAVAQEMEIKAATLNKAIKIA</sequence>
<accession>A0A381ZGE9</accession>
<reference evidence="1" key="1">
    <citation type="submission" date="2018-05" db="EMBL/GenBank/DDBJ databases">
        <authorList>
            <person name="Lanie J.A."/>
            <person name="Ng W.-L."/>
            <person name="Kazmierczak K.M."/>
            <person name="Andrzejewski T.M."/>
            <person name="Davidsen T.M."/>
            <person name="Wayne K.J."/>
            <person name="Tettelin H."/>
            <person name="Glass J.I."/>
            <person name="Rusch D."/>
            <person name="Podicherti R."/>
            <person name="Tsui H.-C.T."/>
            <person name="Winkler M.E."/>
        </authorList>
    </citation>
    <scope>NUCLEOTIDE SEQUENCE</scope>
</reference>
<proteinExistence type="predicted"/>
<gene>
    <name evidence="1" type="ORF">METZ01_LOCUS141164</name>
</gene>
<organism evidence="1">
    <name type="scientific">marine metagenome</name>
    <dbReference type="NCBI Taxonomy" id="408172"/>
    <lineage>
        <taxon>unclassified sequences</taxon>
        <taxon>metagenomes</taxon>
        <taxon>ecological metagenomes</taxon>
    </lineage>
</organism>
<evidence type="ECO:0000313" key="1">
    <source>
        <dbReference type="EMBL" id="SVA88310.1"/>
    </source>
</evidence>
<protein>
    <submittedName>
        <fullName evidence="1">Uncharacterized protein</fullName>
    </submittedName>
</protein>
<name>A0A381ZGE9_9ZZZZ</name>
<dbReference type="EMBL" id="UINC01021223">
    <property type="protein sequence ID" value="SVA88310.1"/>
    <property type="molecule type" value="Genomic_DNA"/>
</dbReference>
<feature type="non-terminal residue" evidence="1">
    <location>
        <position position="60"/>
    </location>
</feature>
<dbReference type="AlphaFoldDB" id="A0A381ZGE9"/>